<gene>
    <name evidence="2" type="ORF">Pcinc_030816</name>
</gene>
<keyword evidence="3" id="KW-1185">Reference proteome</keyword>
<evidence type="ECO:0000256" key="1">
    <source>
        <dbReference type="SAM" id="MobiDB-lite"/>
    </source>
</evidence>
<dbReference type="AlphaFoldDB" id="A0AAE1K219"/>
<dbReference type="Proteomes" id="UP001286313">
    <property type="component" value="Unassembled WGS sequence"/>
</dbReference>
<evidence type="ECO:0000313" key="2">
    <source>
        <dbReference type="EMBL" id="KAK3863406.1"/>
    </source>
</evidence>
<feature type="region of interest" description="Disordered" evidence="1">
    <location>
        <begin position="29"/>
        <end position="57"/>
    </location>
</feature>
<evidence type="ECO:0000313" key="3">
    <source>
        <dbReference type="Proteomes" id="UP001286313"/>
    </source>
</evidence>
<proteinExistence type="predicted"/>
<reference evidence="2" key="1">
    <citation type="submission" date="2023-10" db="EMBL/GenBank/DDBJ databases">
        <title>Genome assemblies of two species of porcelain crab, Petrolisthes cinctipes and Petrolisthes manimaculis (Anomura: Porcellanidae).</title>
        <authorList>
            <person name="Angst P."/>
        </authorList>
    </citation>
    <scope>NUCLEOTIDE SEQUENCE</scope>
    <source>
        <strain evidence="2">PB745_01</strain>
        <tissue evidence="2">Gill</tissue>
    </source>
</reference>
<name>A0AAE1K219_PETCI</name>
<protein>
    <submittedName>
        <fullName evidence="2">Uncharacterized protein</fullName>
    </submittedName>
</protein>
<accession>A0AAE1K219</accession>
<dbReference type="EMBL" id="JAWQEG010004022">
    <property type="protein sequence ID" value="KAK3863406.1"/>
    <property type="molecule type" value="Genomic_DNA"/>
</dbReference>
<comment type="caution">
    <text evidence="2">The sequence shown here is derived from an EMBL/GenBank/DDBJ whole genome shotgun (WGS) entry which is preliminary data.</text>
</comment>
<sequence>METLPDMALLASIPWWADAGVGGVWYPPVGRGSSGSPPPGWVALRQPPESSTGRSNLRPAVVTAEGRERSCCLGFRQDTEGALTDPRSTFFPRKHMVEYTLSPHCRTCDDNNTLEGHCTTVVCSWY</sequence>
<organism evidence="2 3">
    <name type="scientific">Petrolisthes cinctipes</name>
    <name type="common">Flat porcelain crab</name>
    <dbReference type="NCBI Taxonomy" id="88211"/>
    <lineage>
        <taxon>Eukaryota</taxon>
        <taxon>Metazoa</taxon>
        <taxon>Ecdysozoa</taxon>
        <taxon>Arthropoda</taxon>
        <taxon>Crustacea</taxon>
        <taxon>Multicrustacea</taxon>
        <taxon>Malacostraca</taxon>
        <taxon>Eumalacostraca</taxon>
        <taxon>Eucarida</taxon>
        <taxon>Decapoda</taxon>
        <taxon>Pleocyemata</taxon>
        <taxon>Anomura</taxon>
        <taxon>Galatheoidea</taxon>
        <taxon>Porcellanidae</taxon>
        <taxon>Petrolisthes</taxon>
    </lineage>
</organism>